<protein>
    <submittedName>
        <fullName evidence="1">Uncharacterized protein</fullName>
    </submittedName>
</protein>
<dbReference type="InterPro" id="IPR036558">
    <property type="entry name" value="YqbG-like_sf"/>
</dbReference>
<sequence length="100" mass="11723">MEKKDIRKLYLEQVQDYCNVIFDEIPAGVELALNELVEFDPMQYSVTSEKLSDMSLTYSDNGGAIPKYIQHWLEPYKRIHLVGNKRKRFYSGSRGYIKGR</sequence>
<comment type="caution">
    <text evidence="1">The sequence shown here is derived from an EMBL/GenBank/DDBJ whole genome shotgun (WGS) entry which is preliminary data.</text>
</comment>
<proteinExistence type="predicted"/>
<dbReference type="EMBL" id="JBBNPP010000013">
    <property type="protein sequence ID" value="MEQ3347190.1"/>
    <property type="molecule type" value="Genomic_DNA"/>
</dbReference>
<accession>A0ABV1J2S9</accession>
<gene>
    <name evidence="1" type="ORF">AAA073_07065</name>
</gene>
<dbReference type="Gene3D" id="1.10.246.150">
    <property type="match status" value="1"/>
</dbReference>
<name>A0ABV1J2S9_9FIRM</name>
<organism evidence="1 2">
    <name type="scientific">Peptoniphilus senegalensis</name>
    <dbReference type="NCBI Taxonomy" id="1465757"/>
    <lineage>
        <taxon>Bacteria</taxon>
        <taxon>Bacillati</taxon>
        <taxon>Bacillota</taxon>
        <taxon>Tissierellia</taxon>
        <taxon>Tissierellales</taxon>
        <taxon>Peptoniphilaceae</taxon>
        <taxon>Peptoniphilus</taxon>
    </lineage>
</organism>
<dbReference type="Proteomes" id="UP001491691">
    <property type="component" value="Unassembled WGS sequence"/>
</dbReference>
<evidence type="ECO:0000313" key="2">
    <source>
        <dbReference type="Proteomes" id="UP001491691"/>
    </source>
</evidence>
<dbReference type="InterPro" id="IPR053746">
    <property type="entry name" value="Viral_HT_Connector_Assembly"/>
</dbReference>
<evidence type="ECO:0000313" key="1">
    <source>
        <dbReference type="EMBL" id="MEQ3347190.1"/>
    </source>
</evidence>
<keyword evidence="2" id="KW-1185">Reference proteome</keyword>
<dbReference type="RefSeq" id="WP_349189059.1">
    <property type="nucleotide sequence ID" value="NZ_JBBNPP010000013.1"/>
</dbReference>
<reference evidence="1 2" key="1">
    <citation type="submission" date="2024-04" db="EMBL/GenBank/DDBJ databases">
        <title>Human intestinal bacterial collection.</title>
        <authorList>
            <person name="Pauvert C."/>
            <person name="Hitch T.C.A."/>
            <person name="Clavel T."/>
        </authorList>
    </citation>
    <scope>NUCLEOTIDE SEQUENCE [LARGE SCALE GENOMIC DNA]</scope>
    <source>
        <strain evidence="1 2">CLA-SR-H019</strain>
    </source>
</reference>
<dbReference type="SUPFAM" id="SSF116915">
    <property type="entry name" value="Hypothetical protein YqbG"/>
    <property type="match status" value="1"/>
</dbReference>